<dbReference type="GO" id="GO:0034727">
    <property type="term" value="P:piecemeal microautophagy of the nucleus"/>
    <property type="evidence" value="ECO:0007669"/>
    <property type="project" value="TreeGrafter"/>
</dbReference>
<feature type="region of interest" description="Disordered" evidence="2">
    <location>
        <begin position="307"/>
        <end position="387"/>
    </location>
</feature>
<dbReference type="Pfam" id="PF10033">
    <property type="entry name" value="ATG13"/>
    <property type="match status" value="2"/>
</dbReference>
<dbReference type="GO" id="GO:1990316">
    <property type="term" value="C:Atg1/ULK1 kinase complex"/>
    <property type="evidence" value="ECO:0007669"/>
    <property type="project" value="InterPro"/>
</dbReference>
<protein>
    <recommendedName>
        <fullName evidence="3">Autophagy-related protein 13 N-terminal domain-containing protein</fullName>
    </recommendedName>
</protein>
<gene>
    <name evidence="4" type="ORF">PROFUN_09055</name>
</gene>
<feature type="compositionally biased region" description="Gly residues" evidence="2">
    <location>
        <begin position="440"/>
        <end position="454"/>
    </location>
</feature>
<dbReference type="GO" id="GO:0005829">
    <property type="term" value="C:cytosol"/>
    <property type="evidence" value="ECO:0007669"/>
    <property type="project" value="TreeGrafter"/>
</dbReference>
<dbReference type="GO" id="GO:0034497">
    <property type="term" value="P:protein localization to phagophore assembly site"/>
    <property type="evidence" value="ECO:0007669"/>
    <property type="project" value="TreeGrafter"/>
</dbReference>
<evidence type="ECO:0000256" key="1">
    <source>
        <dbReference type="ARBA" id="ARBA00023006"/>
    </source>
</evidence>
<dbReference type="EMBL" id="MDYQ01000077">
    <property type="protein sequence ID" value="PRP83723.1"/>
    <property type="molecule type" value="Genomic_DNA"/>
</dbReference>
<dbReference type="GO" id="GO:0000423">
    <property type="term" value="P:mitophagy"/>
    <property type="evidence" value="ECO:0007669"/>
    <property type="project" value="TreeGrafter"/>
</dbReference>
<dbReference type="InterPro" id="IPR036570">
    <property type="entry name" value="HORMA_dom_sf"/>
</dbReference>
<feature type="compositionally biased region" description="Polar residues" evidence="2">
    <location>
        <begin position="456"/>
        <end position="465"/>
    </location>
</feature>
<comment type="caution">
    <text evidence="4">The sequence shown here is derived from an EMBL/GenBank/DDBJ whole genome shotgun (WGS) entry which is preliminary data.</text>
</comment>
<dbReference type="InParanoid" id="A0A2P6NID3"/>
<dbReference type="AlphaFoldDB" id="A0A2P6NID3"/>
<evidence type="ECO:0000313" key="4">
    <source>
        <dbReference type="EMBL" id="PRP83723.1"/>
    </source>
</evidence>
<sequence>MESGNDAHRVDTRTKTEQIVRELYVKLTQVILQSRIPMVQQAAKNGTGKVKINKWFNLELEEVENITQELTPWRQNMYIPLCIKVFFNSSRGMAQHPYEERVMLEKWKIQLEPHTGQRENVEVPVLYKRLVLLVRSLYSYLRVVPTYSVFRDCHRNKLASPKMFYQLDRSDTTPATNRFGLTGEPNGIPGFSEFRFDVINTILGKLSIVAHTSDDCSFQRLVSSDESVIPSQTIISDYQPSSVGSADSGSQQLQIALLQQHLIQQQQILAQQKQIMQHLQNQPLSSTPPAFCSTSAPNAPVQYPLGVTPPSHQSASPTSHGSTPRSFTQAINLPSRDSTSFNTHPTLSSTPMSIPNSYNVNNILYQHKTGPSPSSISDTSPSSKSFQVGPIVSPPFYTAPISFGNPSTREFSTTPPLQPLQMSTSFSSVRNSTSRSKTNKGGGSSGSADSGGWGQPQLQRANSNLPFFPLSDLPMDSKNFSASEDRNTTQDETPSFLLTLGSLKEQDTEDIGYFIRTCQSPPTLMQFRDQTIIDPVGHYDDLLNQLLGFQESMNG</sequence>
<dbReference type="PANTHER" id="PTHR13430:SF4">
    <property type="entry name" value="AUTOPHAGY-RELATED PROTEIN 13"/>
    <property type="match status" value="1"/>
</dbReference>
<dbReference type="OrthoDB" id="70161at2759"/>
<dbReference type="Proteomes" id="UP000241769">
    <property type="component" value="Unassembled WGS sequence"/>
</dbReference>
<dbReference type="InterPro" id="IPR040182">
    <property type="entry name" value="ATG13"/>
</dbReference>
<evidence type="ECO:0000256" key="2">
    <source>
        <dbReference type="SAM" id="MobiDB-lite"/>
    </source>
</evidence>
<feature type="region of interest" description="Disordered" evidence="2">
    <location>
        <begin position="407"/>
        <end position="468"/>
    </location>
</feature>
<dbReference type="InterPro" id="IPR018731">
    <property type="entry name" value="Atg13_N"/>
</dbReference>
<feature type="compositionally biased region" description="Low complexity" evidence="2">
    <location>
        <begin position="371"/>
        <end position="385"/>
    </location>
</feature>
<feature type="compositionally biased region" description="Low complexity" evidence="2">
    <location>
        <begin position="423"/>
        <end position="436"/>
    </location>
</feature>
<reference evidence="4 5" key="1">
    <citation type="journal article" date="2018" name="Genome Biol. Evol.">
        <title>Multiple Roots of Fruiting Body Formation in Amoebozoa.</title>
        <authorList>
            <person name="Hillmann F."/>
            <person name="Forbes G."/>
            <person name="Novohradska S."/>
            <person name="Ferling I."/>
            <person name="Riege K."/>
            <person name="Groth M."/>
            <person name="Westermann M."/>
            <person name="Marz M."/>
            <person name="Spaller T."/>
            <person name="Winckler T."/>
            <person name="Schaap P."/>
            <person name="Glockner G."/>
        </authorList>
    </citation>
    <scope>NUCLEOTIDE SEQUENCE [LARGE SCALE GENOMIC DNA]</scope>
    <source>
        <strain evidence="4 5">Jena</strain>
    </source>
</reference>
<dbReference type="PANTHER" id="PTHR13430">
    <property type="match status" value="1"/>
</dbReference>
<feature type="domain" description="Autophagy-related protein 13 N-terminal" evidence="3">
    <location>
        <begin position="21"/>
        <end position="90"/>
    </location>
</feature>
<evidence type="ECO:0000259" key="3">
    <source>
        <dbReference type="Pfam" id="PF10033"/>
    </source>
</evidence>
<dbReference type="STRING" id="1890364.A0A2P6NID3"/>
<dbReference type="GO" id="GO:0000407">
    <property type="term" value="C:phagophore assembly site"/>
    <property type="evidence" value="ECO:0007669"/>
    <property type="project" value="TreeGrafter"/>
</dbReference>
<evidence type="ECO:0000313" key="5">
    <source>
        <dbReference type="Proteomes" id="UP000241769"/>
    </source>
</evidence>
<keyword evidence="1" id="KW-0072">Autophagy</keyword>
<accession>A0A2P6NID3</accession>
<feature type="domain" description="Autophagy-related protein 13 N-terminal" evidence="3">
    <location>
        <begin position="96"/>
        <end position="218"/>
    </location>
</feature>
<feature type="compositionally biased region" description="Polar residues" evidence="2">
    <location>
        <begin position="310"/>
        <end position="364"/>
    </location>
</feature>
<organism evidence="4 5">
    <name type="scientific">Planoprotostelium fungivorum</name>
    <dbReference type="NCBI Taxonomy" id="1890364"/>
    <lineage>
        <taxon>Eukaryota</taxon>
        <taxon>Amoebozoa</taxon>
        <taxon>Evosea</taxon>
        <taxon>Variosea</taxon>
        <taxon>Cavosteliida</taxon>
        <taxon>Cavosteliaceae</taxon>
        <taxon>Planoprotostelium</taxon>
    </lineage>
</organism>
<name>A0A2P6NID3_9EUKA</name>
<proteinExistence type="predicted"/>
<keyword evidence="5" id="KW-1185">Reference proteome</keyword>
<dbReference type="Gene3D" id="3.30.900.10">
    <property type="entry name" value="HORMA domain"/>
    <property type="match status" value="1"/>
</dbReference>